<evidence type="ECO:0000313" key="4">
    <source>
        <dbReference type="EMBL" id="SNV72409.1"/>
    </source>
</evidence>
<feature type="domain" description="HMA" evidence="3">
    <location>
        <begin position="14"/>
        <end position="80"/>
    </location>
</feature>
<dbReference type="FunFam" id="3.30.70.100:FF:000001">
    <property type="entry name" value="ATPase copper transporting beta"/>
    <property type="match status" value="1"/>
</dbReference>
<gene>
    <name evidence="4" type="primary">copZ</name>
    <name evidence="4" type="ORF">SAMEA44547418_01522</name>
</gene>
<dbReference type="InterPro" id="IPR001802">
    <property type="entry name" value="MerP/CopZ"/>
</dbReference>
<dbReference type="InterPro" id="IPR006121">
    <property type="entry name" value="HMA_dom"/>
</dbReference>
<dbReference type="EMBL" id="LT906470">
    <property type="protein sequence ID" value="SNV72409.1"/>
    <property type="molecule type" value="Genomic_DNA"/>
</dbReference>
<dbReference type="Pfam" id="PF00403">
    <property type="entry name" value="HMA"/>
    <property type="match status" value="1"/>
</dbReference>
<dbReference type="PRINTS" id="PR00946">
    <property type="entry name" value="HGSCAVENGER"/>
</dbReference>
<dbReference type="KEGG" id="vrm:44547418_01522"/>
<dbReference type="Gene3D" id="3.30.70.100">
    <property type="match status" value="1"/>
</dbReference>
<accession>A0A239ZN84</accession>
<proteinExistence type="predicted"/>
<dbReference type="PANTHER" id="PTHR46594">
    <property type="entry name" value="P-TYPE CATION-TRANSPORTING ATPASE"/>
    <property type="match status" value="1"/>
</dbReference>
<sequence length="102" mass="10704">MCKDCGCGEDNGVVTKVFTVPGMMCSNCKETVEDASLGLPGVLSAEVDLPEKTATVSFDPAKVSVETITTAIEKTGFEVASVADGVHKHSHGLMGTLKRLFK</sequence>
<keyword evidence="2" id="KW-0479">Metal-binding</keyword>
<dbReference type="AlphaFoldDB" id="A0A239ZN84"/>
<dbReference type="RefSeq" id="WP_095066389.1">
    <property type="nucleotide sequence ID" value="NZ_LT906470.1"/>
</dbReference>
<dbReference type="CDD" id="cd00371">
    <property type="entry name" value="HMA"/>
    <property type="match status" value="1"/>
</dbReference>
<dbReference type="GO" id="GO:0046872">
    <property type="term" value="F:metal ion binding"/>
    <property type="evidence" value="ECO:0007669"/>
    <property type="project" value="UniProtKB-KW"/>
</dbReference>
<evidence type="ECO:0000313" key="5">
    <source>
        <dbReference type="Proteomes" id="UP000214973"/>
    </source>
</evidence>
<dbReference type="SUPFAM" id="SSF55008">
    <property type="entry name" value="HMA, heavy metal-associated domain"/>
    <property type="match status" value="1"/>
</dbReference>
<name>A0A239ZN84_9FIRM</name>
<organism evidence="4 5">
    <name type="scientific">Veillonella rodentium</name>
    <dbReference type="NCBI Taxonomy" id="248315"/>
    <lineage>
        <taxon>Bacteria</taxon>
        <taxon>Bacillati</taxon>
        <taxon>Bacillota</taxon>
        <taxon>Negativicutes</taxon>
        <taxon>Veillonellales</taxon>
        <taxon>Veillonellaceae</taxon>
        <taxon>Veillonella</taxon>
    </lineage>
</organism>
<evidence type="ECO:0000256" key="2">
    <source>
        <dbReference type="ARBA" id="ARBA00022723"/>
    </source>
</evidence>
<dbReference type="PROSITE" id="PS50846">
    <property type="entry name" value="HMA_2"/>
    <property type="match status" value="1"/>
</dbReference>
<dbReference type="Proteomes" id="UP000214973">
    <property type="component" value="Chromosome 1"/>
</dbReference>
<evidence type="ECO:0000259" key="3">
    <source>
        <dbReference type="PROSITE" id="PS50846"/>
    </source>
</evidence>
<reference evidence="4 5" key="1">
    <citation type="submission" date="2017-06" db="EMBL/GenBank/DDBJ databases">
        <authorList>
            <consortium name="Pathogen Informatics"/>
        </authorList>
    </citation>
    <scope>NUCLEOTIDE SEQUENCE [LARGE SCALE GENOMIC DNA]</scope>
    <source>
        <strain evidence="4 5">NCTC12018</strain>
    </source>
</reference>
<dbReference type="InterPro" id="IPR036163">
    <property type="entry name" value="HMA_dom_sf"/>
</dbReference>
<keyword evidence="5" id="KW-1185">Reference proteome</keyword>
<dbReference type="PANTHER" id="PTHR46594:SF4">
    <property type="entry name" value="P-TYPE CATION-TRANSPORTING ATPASE"/>
    <property type="match status" value="1"/>
</dbReference>
<protein>
    <recommendedName>
        <fullName evidence="1">Copper chaperone CopZ</fullName>
    </recommendedName>
</protein>
<evidence type="ECO:0000256" key="1">
    <source>
        <dbReference type="ARBA" id="ARBA00015313"/>
    </source>
</evidence>